<dbReference type="PROSITE" id="PS50928">
    <property type="entry name" value="ABC_TM1"/>
    <property type="match status" value="1"/>
</dbReference>
<evidence type="ECO:0000256" key="7">
    <source>
        <dbReference type="RuleBase" id="RU363032"/>
    </source>
</evidence>
<evidence type="ECO:0000256" key="6">
    <source>
        <dbReference type="ARBA" id="ARBA00023136"/>
    </source>
</evidence>
<name>A0A5D4MC98_9BACI</name>
<gene>
    <name evidence="9" type="ORF">FZC84_10115</name>
</gene>
<comment type="similarity">
    <text evidence="7">Belongs to the binding-protein-dependent transport system permease family.</text>
</comment>
<keyword evidence="2 7" id="KW-0813">Transport</keyword>
<dbReference type="PANTHER" id="PTHR30151:SF20">
    <property type="entry name" value="ABC TRANSPORTER PERMEASE PROTEIN HI_0355-RELATED"/>
    <property type="match status" value="1"/>
</dbReference>
<proteinExistence type="inferred from homology"/>
<dbReference type="AlphaFoldDB" id="A0A5D4MC98"/>
<evidence type="ECO:0000256" key="2">
    <source>
        <dbReference type="ARBA" id="ARBA00022448"/>
    </source>
</evidence>
<comment type="caution">
    <text evidence="9">The sequence shown here is derived from an EMBL/GenBank/DDBJ whole genome shotgun (WGS) entry which is preliminary data.</text>
</comment>
<dbReference type="CDD" id="cd06261">
    <property type="entry name" value="TM_PBP2"/>
    <property type="match status" value="1"/>
</dbReference>
<dbReference type="EMBL" id="VTEG01000005">
    <property type="protein sequence ID" value="TYR99579.1"/>
    <property type="molecule type" value="Genomic_DNA"/>
</dbReference>
<keyword evidence="4 7" id="KW-0812">Transmembrane</keyword>
<dbReference type="PANTHER" id="PTHR30151">
    <property type="entry name" value="ALKANE SULFONATE ABC TRANSPORTER-RELATED, MEMBRANE SUBUNIT"/>
    <property type="match status" value="1"/>
</dbReference>
<protein>
    <submittedName>
        <fullName evidence="9">ABC transporter permease</fullName>
    </submittedName>
</protein>
<sequence>MMNKFLQRGWRPAVAIILLFIIWEVTVRIADIPAWLLPSPTRVGSEAIAVWPTFQEHLTSTVYLTLLGFSIGCGIGLLVAVGLHLIPVLRESVYPLLILSQNIPIIVLAPLLVVWFGFGLLPKMIVITLVCFFPVAVAALDGFRQTGNELKHYMQMAGATKMQIFRKLEWPHSLPSIFSGLKISATYSVMGAVISEWLGAKQGVGVFMTLASSSFRTDRVFVAIFAIMLLSLIFFALIIALEKWLIKWRPKGEEKSGKVENR</sequence>
<dbReference type="GO" id="GO:0005886">
    <property type="term" value="C:plasma membrane"/>
    <property type="evidence" value="ECO:0007669"/>
    <property type="project" value="UniProtKB-SubCell"/>
</dbReference>
<dbReference type="GO" id="GO:0055085">
    <property type="term" value="P:transmembrane transport"/>
    <property type="evidence" value="ECO:0007669"/>
    <property type="project" value="InterPro"/>
</dbReference>
<feature type="transmembrane region" description="Helical" evidence="7">
    <location>
        <begin position="220"/>
        <end position="241"/>
    </location>
</feature>
<feature type="transmembrane region" description="Helical" evidence="7">
    <location>
        <begin position="124"/>
        <end position="143"/>
    </location>
</feature>
<evidence type="ECO:0000256" key="4">
    <source>
        <dbReference type="ARBA" id="ARBA00022692"/>
    </source>
</evidence>
<dbReference type="InterPro" id="IPR035906">
    <property type="entry name" value="MetI-like_sf"/>
</dbReference>
<comment type="subcellular location">
    <subcellularLocation>
        <location evidence="1 7">Cell membrane</location>
        <topology evidence="1 7">Multi-pass membrane protein</topology>
    </subcellularLocation>
</comment>
<evidence type="ECO:0000313" key="9">
    <source>
        <dbReference type="EMBL" id="TYR99579.1"/>
    </source>
</evidence>
<feature type="domain" description="ABC transmembrane type-1" evidence="8">
    <location>
        <begin position="58"/>
        <end position="238"/>
    </location>
</feature>
<keyword evidence="3" id="KW-1003">Cell membrane</keyword>
<evidence type="ECO:0000256" key="1">
    <source>
        <dbReference type="ARBA" id="ARBA00004651"/>
    </source>
</evidence>
<evidence type="ECO:0000259" key="8">
    <source>
        <dbReference type="PROSITE" id="PS50928"/>
    </source>
</evidence>
<dbReference type="Proteomes" id="UP000325182">
    <property type="component" value="Unassembled WGS sequence"/>
</dbReference>
<reference evidence="9 10" key="1">
    <citation type="submission" date="2019-08" db="EMBL/GenBank/DDBJ databases">
        <title>Bacillus genomes from the desert of Cuatro Cienegas, Coahuila.</title>
        <authorList>
            <person name="Olmedo-Alvarez G."/>
        </authorList>
    </citation>
    <scope>NUCLEOTIDE SEQUENCE [LARGE SCALE GENOMIC DNA]</scope>
    <source>
        <strain evidence="9 10">CH128b_4D</strain>
    </source>
</reference>
<accession>A0A5D4MC98</accession>
<evidence type="ECO:0000256" key="5">
    <source>
        <dbReference type="ARBA" id="ARBA00022989"/>
    </source>
</evidence>
<dbReference type="Gene3D" id="1.10.3720.10">
    <property type="entry name" value="MetI-like"/>
    <property type="match status" value="1"/>
</dbReference>
<organism evidence="9 10">
    <name type="scientific">Rossellomorea vietnamensis</name>
    <dbReference type="NCBI Taxonomy" id="218284"/>
    <lineage>
        <taxon>Bacteria</taxon>
        <taxon>Bacillati</taxon>
        <taxon>Bacillota</taxon>
        <taxon>Bacilli</taxon>
        <taxon>Bacillales</taxon>
        <taxon>Bacillaceae</taxon>
        <taxon>Rossellomorea</taxon>
    </lineage>
</organism>
<keyword evidence="5 7" id="KW-1133">Transmembrane helix</keyword>
<dbReference type="InterPro" id="IPR000515">
    <property type="entry name" value="MetI-like"/>
</dbReference>
<dbReference type="Pfam" id="PF00528">
    <property type="entry name" value="BPD_transp_1"/>
    <property type="match status" value="1"/>
</dbReference>
<dbReference type="SUPFAM" id="SSF161098">
    <property type="entry name" value="MetI-like"/>
    <property type="match status" value="1"/>
</dbReference>
<feature type="transmembrane region" description="Helical" evidence="7">
    <location>
        <begin position="62"/>
        <end position="86"/>
    </location>
</feature>
<evidence type="ECO:0000256" key="3">
    <source>
        <dbReference type="ARBA" id="ARBA00022475"/>
    </source>
</evidence>
<keyword evidence="6 7" id="KW-0472">Membrane</keyword>
<feature type="transmembrane region" description="Helical" evidence="7">
    <location>
        <begin position="93"/>
        <end position="118"/>
    </location>
</feature>
<evidence type="ECO:0000313" key="10">
    <source>
        <dbReference type="Proteomes" id="UP000325182"/>
    </source>
</evidence>
<feature type="transmembrane region" description="Helical" evidence="7">
    <location>
        <begin position="176"/>
        <end position="200"/>
    </location>
</feature>